<dbReference type="PANTHER" id="PTHR48086:SF7">
    <property type="entry name" value="SODIUM-SOLUTE SYMPORTER-RELATED"/>
    <property type="match status" value="1"/>
</dbReference>
<organism evidence="11 12">
    <name type="scientific">Rheinheimera marina</name>
    <dbReference type="NCBI Taxonomy" id="1774958"/>
    <lineage>
        <taxon>Bacteria</taxon>
        <taxon>Pseudomonadati</taxon>
        <taxon>Pseudomonadota</taxon>
        <taxon>Gammaproteobacteria</taxon>
        <taxon>Chromatiales</taxon>
        <taxon>Chromatiaceae</taxon>
        <taxon>Rheinheimera</taxon>
    </lineage>
</organism>
<proteinExistence type="inferred from homology"/>
<evidence type="ECO:0000256" key="2">
    <source>
        <dbReference type="ARBA" id="ARBA00006434"/>
    </source>
</evidence>
<dbReference type="InterPro" id="IPR001734">
    <property type="entry name" value="Na/solute_symporter"/>
</dbReference>
<keyword evidence="12" id="KW-1185">Reference proteome</keyword>
<evidence type="ECO:0000313" key="12">
    <source>
        <dbReference type="Proteomes" id="UP001595962"/>
    </source>
</evidence>
<dbReference type="Gene3D" id="1.20.1730.10">
    <property type="entry name" value="Sodium/glucose cotransporter"/>
    <property type="match status" value="1"/>
</dbReference>
<keyword evidence="6 10" id="KW-1133">Transmembrane helix</keyword>
<dbReference type="PROSITE" id="PS50283">
    <property type="entry name" value="NA_SOLUT_SYMP_3"/>
    <property type="match status" value="1"/>
</dbReference>
<dbReference type="EMBL" id="JBHSGB010000014">
    <property type="protein sequence ID" value="MFC4656335.1"/>
    <property type="molecule type" value="Genomic_DNA"/>
</dbReference>
<evidence type="ECO:0000256" key="3">
    <source>
        <dbReference type="ARBA" id="ARBA00022448"/>
    </source>
</evidence>
<evidence type="ECO:0000256" key="10">
    <source>
        <dbReference type="SAM" id="Phobius"/>
    </source>
</evidence>
<feature type="transmembrane region" description="Helical" evidence="10">
    <location>
        <begin position="6"/>
        <end position="24"/>
    </location>
</feature>
<evidence type="ECO:0000256" key="4">
    <source>
        <dbReference type="ARBA" id="ARBA00022692"/>
    </source>
</evidence>
<feature type="transmembrane region" description="Helical" evidence="10">
    <location>
        <begin position="440"/>
        <end position="458"/>
    </location>
</feature>
<dbReference type="PANTHER" id="PTHR48086">
    <property type="entry name" value="SODIUM/PROLINE SYMPORTER-RELATED"/>
    <property type="match status" value="1"/>
</dbReference>
<comment type="similarity">
    <text evidence="2 8">Belongs to the sodium:solute symporter (SSF) (TC 2.A.21) family.</text>
</comment>
<accession>A0ABV9JQ66</accession>
<dbReference type="Pfam" id="PF00474">
    <property type="entry name" value="SSF"/>
    <property type="match status" value="1"/>
</dbReference>
<dbReference type="RefSeq" id="WP_377335296.1">
    <property type="nucleotide sequence ID" value="NZ_JBHSGB010000014.1"/>
</dbReference>
<keyword evidence="7 10" id="KW-0472">Membrane</keyword>
<feature type="transmembrane region" description="Helical" evidence="10">
    <location>
        <begin position="45"/>
        <end position="68"/>
    </location>
</feature>
<feature type="transmembrane region" description="Helical" evidence="10">
    <location>
        <begin position="356"/>
        <end position="375"/>
    </location>
</feature>
<evidence type="ECO:0000256" key="5">
    <source>
        <dbReference type="ARBA" id="ARBA00022847"/>
    </source>
</evidence>
<sequence>MNPLYFLVGFGCYLLLMIGLSFWVSRGQRNQDDFLLAGRKVSGGLTFGTTIATMIGTGTSMGAVGYAYGHGWTGMMYGVGGAVGILLLASCFASVRELKFSTMSEELSYYTGANRWVKQGSALLIFLASLGWLGAHIIGGALYLSWMTGLDMLSAKLLITLAFTIYVAIGGYKAVVWTDSLMAIILFSGFLLMGFSAVQAVGGWQPLTQFWQQASAQQLFHPLNTLPAISLAVAVAVGVLATPSFRQRIYSGRSVSSVRRSFLFAGGLYLCFAFIPALIGVSARFLLPELANPQFAFTSLAVLVLPTLAAMLVLLAGLSATLSSASSDSIAAVTVVMHDLQQGLGRPPLTGRRAVWASRLAVLLVSLSAFTLSLLSNNLVGYITSMIATLMSGLCVVGLLGRFWLRLTWQGGVAALVVAVSSSLSILSHADWLAFWGNPVLPALALASTASVLVSLWTKPGLNRQQALLKLHQQSPVCSNHTNSDDVLPGSSDPKLS</sequence>
<comment type="caution">
    <text evidence="11">The sequence shown here is derived from an EMBL/GenBank/DDBJ whole genome shotgun (WGS) entry which is preliminary data.</text>
</comment>
<feature type="transmembrane region" description="Helical" evidence="10">
    <location>
        <begin position="152"/>
        <end position="169"/>
    </location>
</feature>
<evidence type="ECO:0000256" key="1">
    <source>
        <dbReference type="ARBA" id="ARBA00004141"/>
    </source>
</evidence>
<dbReference type="InterPro" id="IPR050277">
    <property type="entry name" value="Sodium:Solute_Symporter"/>
</dbReference>
<feature type="transmembrane region" description="Helical" evidence="10">
    <location>
        <begin position="381"/>
        <end position="401"/>
    </location>
</feature>
<reference evidence="12" key="1">
    <citation type="journal article" date="2019" name="Int. J. Syst. Evol. Microbiol.">
        <title>The Global Catalogue of Microorganisms (GCM) 10K type strain sequencing project: providing services to taxonomists for standard genome sequencing and annotation.</title>
        <authorList>
            <consortium name="The Broad Institute Genomics Platform"/>
            <consortium name="The Broad Institute Genome Sequencing Center for Infectious Disease"/>
            <person name="Wu L."/>
            <person name="Ma J."/>
        </authorList>
    </citation>
    <scope>NUCLEOTIDE SEQUENCE [LARGE SCALE GENOMIC DNA]</scope>
    <source>
        <strain evidence="12">DT28</strain>
    </source>
</reference>
<dbReference type="Proteomes" id="UP001595962">
    <property type="component" value="Unassembled WGS sequence"/>
</dbReference>
<feature type="transmembrane region" description="Helical" evidence="10">
    <location>
        <begin position="295"/>
        <end position="318"/>
    </location>
</feature>
<keyword evidence="3" id="KW-0813">Transport</keyword>
<evidence type="ECO:0000313" key="11">
    <source>
        <dbReference type="EMBL" id="MFC4656335.1"/>
    </source>
</evidence>
<gene>
    <name evidence="11" type="ORF">ACFO3I_15065</name>
</gene>
<evidence type="ECO:0000256" key="8">
    <source>
        <dbReference type="RuleBase" id="RU362091"/>
    </source>
</evidence>
<feature type="transmembrane region" description="Helical" evidence="10">
    <location>
        <begin position="222"/>
        <end position="241"/>
    </location>
</feature>
<feature type="transmembrane region" description="Helical" evidence="10">
    <location>
        <begin position="123"/>
        <end position="146"/>
    </location>
</feature>
<dbReference type="InterPro" id="IPR038377">
    <property type="entry name" value="Na/Glc_symporter_sf"/>
</dbReference>
<evidence type="ECO:0000256" key="9">
    <source>
        <dbReference type="SAM" id="MobiDB-lite"/>
    </source>
</evidence>
<dbReference type="CDD" id="cd10322">
    <property type="entry name" value="SLC5sbd"/>
    <property type="match status" value="1"/>
</dbReference>
<name>A0ABV9JQ66_9GAMM</name>
<evidence type="ECO:0000256" key="6">
    <source>
        <dbReference type="ARBA" id="ARBA00022989"/>
    </source>
</evidence>
<feature type="transmembrane region" description="Helical" evidence="10">
    <location>
        <begin position="262"/>
        <end position="283"/>
    </location>
</feature>
<keyword evidence="5" id="KW-0769">Symport</keyword>
<comment type="subcellular location">
    <subcellularLocation>
        <location evidence="1">Membrane</location>
        <topology evidence="1">Multi-pass membrane protein</topology>
    </subcellularLocation>
</comment>
<feature type="transmembrane region" description="Helical" evidence="10">
    <location>
        <begin position="181"/>
        <end position="202"/>
    </location>
</feature>
<feature type="region of interest" description="Disordered" evidence="9">
    <location>
        <begin position="477"/>
        <end position="497"/>
    </location>
</feature>
<protein>
    <submittedName>
        <fullName evidence="11">Sodium:solute symporter</fullName>
    </submittedName>
</protein>
<evidence type="ECO:0000256" key="7">
    <source>
        <dbReference type="ARBA" id="ARBA00023136"/>
    </source>
</evidence>
<feature type="transmembrane region" description="Helical" evidence="10">
    <location>
        <begin position="413"/>
        <end position="434"/>
    </location>
</feature>
<feature type="transmembrane region" description="Helical" evidence="10">
    <location>
        <begin position="74"/>
        <end position="95"/>
    </location>
</feature>
<keyword evidence="4 10" id="KW-0812">Transmembrane</keyword>